<reference evidence="2" key="1">
    <citation type="journal article" date="2014" name="Int. J. Syst. Evol. Microbiol.">
        <title>Complete genome sequence of Corynebacterium casei LMG S-19264T (=DSM 44701T), isolated from a smear-ripened cheese.</title>
        <authorList>
            <consortium name="US DOE Joint Genome Institute (JGI-PGF)"/>
            <person name="Walter F."/>
            <person name="Albersmeier A."/>
            <person name="Kalinowski J."/>
            <person name="Ruckert C."/>
        </authorList>
    </citation>
    <scope>NUCLEOTIDE SEQUENCE</scope>
    <source>
        <strain evidence="2">CGMCC 4.3508</strain>
    </source>
</reference>
<dbReference type="PANTHER" id="PTHR34846:SF5">
    <property type="entry name" value="CARBOXYMUCONOLACTONE DECARBOXYLASE-LIKE DOMAIN-CONTAINING PROTEIN"/>
    <property type="match status" value="1"/>
</dbReference>
<dbReference type="InterPro" id="IPR003779">
    <property type="entry name" value="CMD-like"/>
</dbReference>
<dbReference type="Proteomes" id="UP000638263">
    <property type="component" value="Unassembled WGS sequence"/>
</dbReference>
<dbReference type="AlphaFoldDB" id="A0A917RMD0"/>
<dbReference type="SUPFAM" id="SSF69118">
    <property type="entry name" value="AhpD-like"/>
    <property type="match status" value="1"/>
</dbReference>
<reference evidence="2" key="2">
    <citation type="submission" date="2020-09" db="EMBL/GenBank/DDBJ databases">
        <authorList>
            <person name="Sun Q."/>
            <person name="Zhou Y."/>
        </authorList>
    </citation>
    <scope>NUCLEOTIDE SEQUENCE</scope>
    <source>
        <strain evidence="2">CGMCC 4.3508</strain>
    </source>
</reference>
<dbReference type="GO" id="GO:0051920">
    <property type="term" value="F:peroxiredoxin activity"/>
    <property type="evidence" value="ECO:0007669"/>
    <property type="project" value="InterPro"/>
</dbReference>
<gene>
    <name evidence="2" type="ORF">GCM10011588_31680</name>
</gene>
<dbReference type="Gene3D" id="1.20.1290.10">
    <property type="entry name" value="AhpD-like"/>
    <property type="match status" value="1"/>
</dbReference>
<dbReference type="InterPro" id="IPR029032">
    <property type="entry name" value="AhpD-like"/>
</dbReference>
<proteinExistence type="predicted"/>
<keyword evidence="3" id="KW-1185">Reference proteome</keyword>
<evidence type="ECO:0000313" key="3">
    <source>
        <dbReference type="Proteomes" id="UP000638263"/>
    </source>
</evidence>
<dbReference type="PANTHER" id="PTHR34846">
    <property type="entry name" value="4-CARBOXYMUCONOLACTONE DECARBOXYLASE FAMILY PROTEIN (AFU_ORTHOLOGUE AFUA_6G11590)"/>
    <property type="match status" value="1"/>
</dbReference>
<evidence type="ECO:0000259" key="1">
    <source>
        <dbReference type="Pfam" id="PF02627"/>
    </source>
</evidence>
<protein>
    <recommendedName>
        <fullName evidence="1">Carboxymuconolactone decarboxylase-like domain-containing protein</fullName>
    </recommendedName>
</protein>
<name>A0A917RMD0_9NOCA</name>
<organism evidence="2 3">
    <name type="scientific">Nocardia jinanensis</name>
    <dbReference type="NCBI Taxonomy" id="382504"/>
    <lineage>
        <taxon>Bacteria</taxon>
        <taxon>Bacillati</taxon>
        <taxon>Actinomycetota</taxon>
        <taxon>Actinomycetes</taxon>
        <taxon>Mycobacteriales</taxon>
        <taxon>Nocardiaceae</taxon>
        <taxon>Nocardia</taxon>
    </lineage>
</organism>
<sequence length="182" mass="20163">MPAISPLPLDALPSALREEIDGRVAARTLSSTLPVQIWARRPEAATAWVRLLAALNEGALLDERLRELVRLRIAAFTRCRTCRAARKSDTVSEDEIACLSPDDQQFTPRERAALRYADLFCVDWLGVDDATYAGLAEHFTVEEIVELQMFTAMMLAGGRLAFVQRGWADDELPPVLGDEPPA</sequence>
<comment type="caution">
    <text evidence="2">The sequence shown here is derived from an EMBL/GenBank/DDBJ whole genome shotgun (WGS) entry which is preliminary data.</text>
</comment>
<dbReference type="EMBL" id="BMMH01000006">
    <property type="protein sequence ID" value="GGL14820.1"/>
    <property type="molecule type" value="Genomic_DNA"/>
</dbReference>
<feature type="domain" description="Carboxymuconolactone decarboxylase-like" evidence="1">
    <location>
        <begin position="42"/>
        <end position="118"/>
    </location>
</feature>
<dbReference type="Pfam" id="PF02627">
    <property type="entry name" value="CMD"/>
    <property type="match status" value="1"/>
</dbReference>
<evidence type="ECO:0000313" key="2">
    <source>
        <dbReference type="EMBL" id="GGL14820.1"/>
    </source>
</evidence>
<accession>A0A917RMD0</accession>
<dbReference type="RefSeq" id="WP_199805003.1">
    <property type="nucleotide sequence ID" value="NZ_BMMH01000006.1"/>
</dbReference>